<evidence type="ECO:0000313" key="2">
    <source>
        <dbReference type="Proteomes" id="UP001652445"/>
    </source>
</evidence>
<proteinExistence type="predicted"/>
<protein>
    <submittedName>
        <fullName evidence="1">Uncharacterized protein</fullName>
    </submittedName>
</protein>
<feature type="non-terminal residue" evidence="1">
    <location>
        <position position="1"/>
    </location>
</feature>
<organism evidence="1 2">
    <name type="scientific">Paenibacillus baimaensis</name>
    <dbReference type="NCBI Taxonomy" id="2982185"/>
    <lineage>
        <taxon>Bacteria</taxon>
        <taxon>Bacillati</taxon>
        <taxon>Bacillota</taxon>
        <taxon>Bacilli</taxon>
        <taxon>Bacillales</taxon>
        <taxon>Paenibacillaceae</taxon>
        <taxon>Paenibacillus</taxon>
    </lineage>
</organism>
<sequence length="117" mass="13273">LIDLLERHIDKLPSENSFANYLESIRGFLKTKDPILQKAAFSNSELFIDNFSYVLNNHITSKQAVGSLIAAFDKVGYADSMDAAVIIIEFEDLLKQMPVEDAENLYKERWITGKYPG</sequence>
<dbReference type="Proteomes" id="UP001652445">
    <property type="component" value="Unassembled WGS sequence"/>
</dbReference>
<name>A0ABT2UGK2_9BACL</name>
<dbReference type="EMBL" id="JAOQIO010000066">
    <property type="protein sequence ID" value="MCU6793770.1"/>
    <property type="molecule type" value="Genomic_DNA"/>
</dbReference>
<keyword evidence="2" id="KW-1185">Reference proteome</keyword>
<comment type="caution">
    <text evidence="1">The sequence shown here is derived from an EMBL/GenBank/DDBJ whole genome shotgun (WGS) entry which is preliminary data.</text>
</comment>
<dbReference type="RefSeq" id="WP_262685002.1">
    <property type="nucleotide sequence ID" value="NZ_JAOQIO010000066.1"/>
</dbReference>
<reference evidence="1 2" key="1">
    <citation type="submission" date="2022-09" db="EMBL/GenBank/DDBJ databases">
        <authorList>
            <person name="Han X.L."/>
            <person name="Wang Q."/>
            <person name="Lu T."/>
        </authorList>
    </citation>
    <scope>NUCLEOTIDE SEQUENCE [LARGE SCALE GENOMIC DNA]</scope>
    <source>
        <strain evidence="1 2">WQ 127069</strain>
    </source>
</reference>
<gene>
    <name evidence="1" type="ORF">OB236_16820</name>
</gene>
<accession>A0ABT2UGK2</accession>
<evidence type="ECO:0000313" key="1">
    <source>
        <dbReference type="EMBL" id="MCU6793770.1"/>
    </source>
</evidence>